<dbReference type="RefSeq" id="WP_268607611.1">
    <property type="nucleotide sequence ID" value="NZ_CP113797.1"/>
</dbReference>
<evidence type="ECO:0000313" key="1">
    <source>
        <dbReference type="EMBL" id="WAL58207.1"/>
    </source>
</evidence>
<dbReference type="Pfam" id="PF11209">
    <property type="entry name" value="LmeA"/>
    <property type="match status" value="1"/>
</dbReference>
<organism evidence="1 2">
    <name type="scientific">Thermocoleostomius sinensis A174</name>
    <dbReference type="NCBI Taxonomy" id="2016057"/>
    <lineage>
        <taxon>Bacteria</taxon>
        <taxon>Bacillati</taxon>
        <taxon>Cyanobacteriota</taxon>
        <taxon>Cyanophyceae</taxon>
        <taxon>Oculatellales</taxon>
        <taxon>Oculatellaceae</taxon>
        <taxon>Thermocoleostomius</taxon>
    </lineage>
</organism>
<sequence>MNHDPDLGEQLLDKAAELALTSQLDEVEEIEVDIRTNPLQLVQGQVDSVKIQGQGLVIQQELRAESVDIQTDAVFINPLKAVTGDIELNKTACARTQVILTEADLNRALQSDYLRNKLNQLEVEVDGEIVPIDIQHVSLQLLSDNRIDLNAIISTDHAEGSEFHAMIKPILKDNGQRIEIEILSAEGQGLSLTLLTVLFQNLIELLDLRNFELGGISLKLKELETDEGRLLIRADTTIAKLPPM</sequence>
<name>A0A9E8Z8E6_9CYAN</name>
<dbReference type="InterPro" id="IPR021373">
    <property type="entry name" value="DUF2993"/>
</dbReference>
<gene>
    <name evidence="1" type="ORF">OXH18_13520</name>
</gene>
<reference evidence="1" key="1">
    <citation type="submission" date="2022-12" db="EMBL/GenBank/DDBJ databases">
        <title>Polyphasic identification of a Novel Hot-Spring Cyanobacterium Ocullathermofonsia sinensis gen nov. sp. nov. and Genomic Insights on its Adaptations to the Thermal Habitat.</title>
        <authorList>
            <person name="Daroch M."/>
            <person name="Tang J."/>
            <person name="Jiang Y."/>
        </authorList>
    </citation>
    <scope>NUCLEOTIDE SEQUENCE</scope>
    <source>
        <strain evidence="1">PKUAC-SCTA174</strain>
    </source>
</reference>
<protein>
    <submittedName>
        <fullName evidence="1">DUF2993 domain-containing protein</fullName>
    </submittedName>
</protein>
<dbReference type="AlphaFoldDB" id="A0A9E8Z8E6"/>
<keyword evidence="2" id="KW-1185">Reference proteome</keyword>
<accession>A0A9E8Z8E6</accession>
<dbReference type="EMBL" id="CP113797">
    <property type="protein sequence ID" value="WAL58207.1"/>
    <property type="molecule type" value="Genomic_DNA"/>
</dbReference>
<evidence type="ECO:0000313" key="2">
    <source>
        <dbReference type="Proteomes" id="UP001163152"/>
    </source>
</evidence>
<proteinExistence type="predicted"/>
<dbReference type="Proteomes" id="UP001163152">
    <property type="component" value="Chromosome"/>
</dbReference>
<dbReference type="KEGG" id="tsin:OXH18_13520"/>